<reference evidence="2 3" key="1">
    <citation type="journal article" date="2013" name="Int. J. Syst. Evol. Microbiol.">
        <title>Tumebacillus flagellatus sp. nov., an alpha-amylase/pullulanase-producing bacterium isolated from cassava wastewater.</title>
        <authorList>
            <person name="Wang Q."/>
            <person name="Xie N."/>
            <person name="Qin Y."/>
            <person name="Shen N."/>
            <person name="Zhu J."/>
            <person name="Mi H."/>
            <person name="Huang R."/>
        </authorList>
    </citation>
    <scope>NUCLEOTIDE SEQUENCE [LARGE SCALE GENOMIC DNA]</scope>
    <source>
        <strain evidence="2 3">GST4</strain>
    </source>
</reference>
<dbReference type="InterPro" id="IPR001466">
    <property type="entry name" value="Beta-lactam-related"/>
</dbReference>
<dbReference type="STRING" id="1157490.EL26_23525"/>
<dbReference type="Proteomes" id="UP000027931">
    <property type="component" value="Unassembled WGS sequence"/>
</dbReference>
<evidence type="ECO:0000259" key="1">
    <source>
        <dbReference type="Pfam" id="PF00144"/>
    </source>
</evidence>
<name>A0A074LM15_9BACL</name>
<dbReference type="Gene3D" id="3.40.710.10">
    <property type="entry name" value="DD-peptidase/beta-lactamase superfamily"/>
    <property type="match status" value="1"/>
</dbReference>
<dbReference type="Pfam" id="PF00144">
    <property type="entry name" value="Beta-lactamase"/>
    <property type="match status" value="1"/>
</dbReference>
<dbReference type="PANTHER" id="PTHR46825:SF9">
    <property type="entry name" value="BETA-LACTAMASE-RELATED DOMAIN-CONTAINING PROTEIN"/>
    <property type="match status" value="1"/>
</dbReference>
<feature type="domain" description="Beta-lactamase-related" evidence="1">
    <location>
        <begin position="2"/>
        <end position="351"/>
    </location>
</feature>
<sequence>MEEKLQALMAKYGAVGLSAAVVRAGEVSWSGGFGVSDLQRGLPVTPETMFRVASISKVMVGTALMQQWEQGKFQLDDDIGELLGFSVRNPNHPERAISVRHLLTHNGSLHEEQTPAAEEAYYGFLGASRTTDEPPQMRELLVPGGRYYTADIWAPWAAGEKFEYSNLGTGILATILERLSGERFDVYVRENICKPLGMRASFNVQDLEEINRLSVIYNAEHEPRIDHYQGVKPIPQDLRSYEVGTNGMIFSPQGGLRASVLDLVKLLLAHQQGLGGLLRPETLQLMHREQWRGCGVNGLYKQKGLHVHITDDLLQGMRLYGHAGDAYGVLTGMYFSKEENFGLCYCINGAEIKQGEAFYEVEEALARVLAV</sequence>
<dbReference type="PANTHER" id="PTHR46825">
    <property type="entry name" value="D-ALANYL-D-ALANINE-CARBOXYPEPTIDASE/ENDOPEPTIDASE AMPH"/>
    <property type="match status" value="1"/>
</dbReference>
<evidence type="ECO:0000313" key="2">
    <source>
        <dbReference type="EMBL" id="KEO80948.1"/>
    </source>
</evidence>
<dbReference type="InterPro" id="IPR012338">
    <property type="entry name" value="Beta-lactam/transpept-like"/>
</dbReference>
<dbReference type="InterPro" id="IPR050491">
    <property type="entry name" value="AmpC-like"/>
</dbReference>
<dbReference type="eggNOG" id="COG1680">
    <property type="taxonomic scope" value="Bacteria"/>
</dbReference>
<protein>
    <recommendedName>
        <fullName evidence="1">Beta-lactamase-related domain-containing protein</fullName>
    </recommendedName>
</protein>
<evidence type="ECO:0000313" key="3">
    <source>
        <dbReference type="Proteomes" id="UP000027931"/>
    </source>
</evidence>
<dbReference type="RefSeq" id="WP_038094539.1">
    <property type="nucleotide sequence ID" value="NZ_JMIR01000054.1"/>
</dbReference>
<dbReference type="AlphaFoldDB" id="A0A074LM15"/>
<dbReference type="EMBL" id="JMIR01000054">
    <property type="protein sequence ID" value="KEO80948.1"/>
    <property type="molecule type" value="Genomic_DNA"/>
</dbReference>
<dbReference type="SUPFAM" id="SSF56601">
    <property type="entry name" value="beta-lactamase/transpeptidase-like"/>
    <property type="match status" value="1"/>
</dbReference>
<accession>A0A074LM15</accession>
<dbReference type="OrthoDB" id="846150at2"/>
<organism evidence="2 3">
    <name type="scientific">Tumebacillus flagellatus</name>
    <dbReference type="NCBI Taxonomy" id="1157490"/>
    <lineage>
        <taxon>Bacteria</taxon>
        <taxon>Bacillati</taxon>
        <taxon>Bacillota</taxon>
        <taxon>Bacilli</taxon>
        <taxon>Bacillales</taxon>
        <taxon>Alicyclobacillaceae</taxon>
        <taxon>Tumebacillus</taxon>
    </lineage>
</organism>
<gene>
    <name evidence="2" type="ORF">EL26_23525</name>
</gene>
<proteinExistence type="predicted"/>
<keyword evidence="3" id="KW-1185">Reference proteome</keyword>
<comment type="caution">
    <text evidence="2">The sequence shown here is derived from an EMBL/GenBank/DDBJ whole genome shotgun (WGS) entry which is preliminary data.</text>
</comment>